<dbReference type="PANTHER" id="PTHR38097">
    <property type="match status" value="1"/>
</dbReference>
<dbReference type="GO" id="GO:0003677">
    <property type="term" value="F:DNA binding"/>
    <property type="evidence" value="ECO:0007669"/>
    <property type="project" value="UniProtKB-KW"/>
</dbReference>
<evidence type="ECO:0000313" key="11">
    <source>
        <dbReference type="Proteomes" id="UP001446337"/>
    </source>
</evidence>
<evidence type="ECO:0000256" key="4">
    <source>
        <dbReference type="ARBA" id="ARBA00023125"/>
    </source>
</evidence>
<evidence type="ECO:0000256" key="5">
    <source>
        <dbReference type="SAM" id="Coils"/>
    </source>
</evidence>
<accession>A0A3R9G4R4</accession>
<evidence type="ECO:0000313" key="9">
    <source>
        <dbReference type="EMBL" id="XAN16931.1"/>
    </source>
</evidence>
<organism evidence="8 10">
    <name type="scientific">Achromobacter denitrificans</name>
    <name type="common">Alcaligenes denitrificans</name>
    <dbReference type="NCBI Taxonomy" id="32002"/>
    <lineage>
        <taxon>Bacteria</taxon>
        <taxon>Pseudomonadati</taxon>
        <taxon>Pseudomonadota</taxon>
        <taxon>Betaproteobacteria</taxon>
        <taxon>Burkholderiales</taxon>
        <taxon>Alcaligenaceae</taxon>
        <taxon>Achromobacter</taxon>
    </lineage>
</organism>
<evidence type="ECO:0000256" key="6">
    <source>
        <dbReference type="SAM" id="MobiDB-lite"/>
    </source>
</evidence>
<feature type="domain" description="DNA-binding protein H-NS-like C-terminal" evidence="7">
    <location>
        <begin position="83"/>
        <end position="127"/>
    </location>
</feature>
<dbReference type="AlphaFoldDB" id="A0A3R9G4R4"/>
<keyword evidence="5" id="KW-0175">Coiled coil</keyword>
<evidence type="ECO:0000256" key="2">
    <source>
        <dbReference type="ARBA" id="ARBA00010610"/>
    </source>
</evidence>
<dbReference type="Proteomes" id="UP001446337">
    <property type="component" value="Chromosome"/>
</dbReference>
<dbReference type="PANTHER" id="PTHR38097:SF2">
    <property type="entry name" value="DNA-BINDING PROTEIN STPA"/>
    <property type="match status" value="1"/>
</dbReference>
<dbReference type="Proteomes" id="UP000509782">
    <property type="component" value="Chromosome"/>
</dbReference>
<dbReference type="GO" id="GO:0009295">
    <property type="term" value="C:nucleoid"/>
    <property type="evidence" value="ECO:0007669"/>
    <property type="project" value="UniProtKB-SubCell"/>
</dbReference>
<evidence type="ECO:0000256" key="1">
    <source>
        <dbReference type="ARBA" id="ARBA00004453"/>
    </source>
</evidence>
<reference evidence="8 10" key="1">
    <citation type="submission" date="2020-05" db="EMBL/GenBank/DDBJ databases">
        <title>FDA dAtabase for Regulatory Grade micrObial Sequences (FDA-ARGOS): Supporting development and validation of Infectious Disease Dx tests.</title>
        <authorList>
            <person name="Sproer C."/>
            <person name="Gronow S."/>
            <person name="Severitt S."/>
            <person name="Schroder I."/>
            <person name="Tallon L."/>
            <person name="Sadzewicz L."/>
            <person name="Zhao X."/>
            <person name="Vavikolanu K."/>
            <person name="Mehta A."/>
            <person name="Aluvathingal J."/>
            <person name="Nadendla S."/>
            <person name="Myers T."/>
            <person name="Yan Y."/>
            <person name="Sichtig H."/>
        </authorList>
    </citation>
    <scope>NUCLEOTIDE SEQUENCE [LARGE SCALE GENOMIC DNA]</scope>
    <source>
        <strain evidence="8 10">FDAARGOS_787</strain>
    </source>
</reference>
<sequence length="129" mass="14002">MARETYAALQAKIEKEINKLQKKAEVLQTKRRKPVITSIITSMREYDITPEEIVAAYGAAKPGGRAAAAGGRRKASPAARPASATKRAVAPKYRHPQTGETWSGRGKAPRWLAAEEAAGATRDSFLIKE</sequence>
<proteinExistence type="inferred from homology"/>
<dbReference type="SUPFAM" id="SSF81273">
    <property type="entry name" value="H-NS histone-like proteins"/>
    <property type="match status" value="1"/>
</dbReference>
<dbReference type="EMBL" id="CP054569">
    <property type="protein sequence ID" value="QKQ48716.1"/>
    <property type="molecule type" value="Genomic_DNA"/>
</dbReference>
<evidence type="ECO:0000256" key="3">
    <source>
        <dbReference type="ARBA" id="ARBA00022490"/>
    </source>
</evidence>
<dbReference type="OrthoDB" id="5297879at2"/>
<keyword evidence="3" id="KW-0963">Cytoplasm</keyword>
<dbReference type="EMBL" id="CP154792">
    <property type="protein sequence ID" value="XAN16931.1"/>
    <property type="molecule type" value="Genomic_DNA"/>
</dbReference>
<comment type="subcellular location">
    <subcellularLocation>
        <location evidence="1">Cytoplasm</location>
        <location evidence="1">Nucleoid</location>
    </subcellularLocation>
</comment>
<evidence type="ECO:0000259" key="7">
    <source>
        <dbReference type="SMART" id="SM00528"/>
    </source>
</evidence>
<dbReference type="InterPro" id="IPR027444">
    <property type="entry name" value="H-NS_C_dom"/>
</dbReference>
<gene>
    <name evidence="9" type="ORF">AAIK43_02570</name>
    <name evidence="8" type="ORF">FOC81_19305</name>
</gene>
<dbReference type="InterPro" id="IPR037150">
    <property type="entry name" value="H-NS_C_dom_sf"/>
</dbReference>
<feature type="compositionally biased region" description="Low complexity" evidence="6">
    <location>
        <begin position="64"/>
        <end position="90"/>
    </location>
</feature>
<protein>
    <submittedName>
        <fullName evidence="8">H-NS histone family protein</fullName>
    </submittedName>
</protein>
<feature type="coiled-coil region" evidence="5">
    <location>
        <begin position="3"/>
        <end position="30"/>
    </location>
</feature>
<dbReference type="RefSeq" id="WP_062684028.1">
    <property type="nucleotide sequence ID" value="NZ_CADIJN010000039.1"/>
</dbReference>
<keyword evidence="11" id="KW-1185">Reference proteome</keyword>
<dbReference type="GeneID" id="92847681"/>
<dbReference type="STRING" id="32002.BVK87_25855"/>
<dbReference type="SMART" id="SM00528">
    <property type="entry name" value="HNS"/>
    <property type="match status" value="1"/>
</dbReference>
<comment type="similarity">
    <text evidence="2">Belongs to the histone-like protein H-NS family.</text>
</comment>
<dbReference type="Gene3D" id="4.10.430.10">
    <property type="entry name" value="Histone-like protein H-NS, C-terminal domain"/>
    <property type="match status" value="1"/>
</dbReference>
<feature type="region of interest" description="Disordered" evidence="6">
    <location>
        <begin position="64"/>
        <end position="110"/>
    </location>
</feature>
<name>A0A3R9G4R4_ACHDE</name>
<reference evidence="9 11" key="2">
    <citation type="submission" date="2024-05" db="EMBL/GenBank/DDBJ databases">
        <title>Achromobacter denitrificans. BP1, complete genome.</title>
        <authorList>
            <person name="Zhang B."/>
        </authorList>
    </citation>
    <scope>NUCLEOTIDE SEQUENCE [LARGE SCALE GENOMIC DNA]</scope>
    <source>
        <strain evidence="9 11">BP1</strain>
    </source>
</reference>
<dbReference type="Pfam" id="PF00816">
    <property type="entry name" value="Histone_HNS"/>
    <property type="match status" value="1"/>
</dbReference>
<evidence type="ECO:0000313" key="10">
    <source>
        <dbReference type="Proteomes" id="UP000509782"/>
    </source>
</evidence>
<keyword evidence="4" id="KW-0238">DNA-binding</keyword>
<evidence type="ECO:0000313" key="8">
    <source>
        <dbReference type="EMBL" id="QKQ48716.1"/>
    </source>
</evidence>